<organism evidence="7 9">
    <name type="scientific">Eublepharis macularius</name>
    <name type="common">Leopard gecko</name>
    <name type="synonym">Cyrtodactylus macularius</name>
    <dbReference type="NCBI Taxonomy" id="481883"/>
    <lineage>
        <taxon>Eukaryota</taxon>
        <taxon>Metazoa</taxon>
        <taxon>Chordata</taxon>
        <taxon>Craniata</taxon>
        <taxon>Vertebrata</taxon>
        <taxon>Euteleostomi</taxon>
        <taxon>Lepidosauria</taxon>
        <taxon>Squamata</taxon>
        <taxon>Bifurcata</taxon>
        <taxon>Gekkota</taxon>
        <taxon>Eublepharidae</taxon>
        <taxon>Eublepharinae</taxon>
        <taxon>Eublepharis</taxon>
    </lineage>
</organism>
<sequence>MRLTGEPLPQESGSETILQTISKIQSAESDVIKWAACPQNYSHSFLLARAEELVDKKINAGEPRGHFLKGQLFFEEGWYAEALLQFEQSKDADFQSMYQLGVMYYDGLGTPADPKKGVEYMEKIVNSDSPKARHLKFAAAYNLGRAYWEGCGTEILEKEAERLWLIGADHGNPKASIKAQSALGMLYSATHPKDLKKAFFWHSEACGNGSLESQGILGLMYLYGHGVRKNLKAALECLNQASDRGNVYAKGHLVEYYYRRKFFTKAAEFAKRVAENDDIQQIAKATDCMPFYIAKGLAMASFYLARCLQLGLGTKSDAAAAKKYYSKILTRLLMRPQHDPITPITTSRQVTEKPKGPLTCSKERHPPLTLLHAIWILLLLLTLN</sequence>
<keyword evidence="7" id="KW-1185">Reference proteome</keyword>
<evidence type="ECO:0000256" key="2">
    <source>
        <dbReference type="ARBA" id="ARBA00022490"/>
    </source>
</evidence>
<dbReference type="PANTHER" id="PTHR44554:SF1">
    <property type="entry name" value="LRP2-BINDING PROTEIN"/>
    <property type="match status" value="1"/>
</dbReference>
<protein>
    <recommendedName>
        <fullName evidence="6">LRP2-binding protein</fullName>
    </recommendedName>
</protein>
<dbReference type="RefSeq" id="XP_054845771.1">
    <property type="nucleotide sequence ID" value="XM_054989796.1"/>
</dbReference>
<evidence type="ECO:0000256" key="3">
    <source>
        <dbReference type="ARBA" id="ARBA00022737"/>
    </source>
</evidence>
<evidence type="ECO:0000256" key="6">
    <source>
        <dbReference type="ARBA" id="ARBA00039954"/>
    </source>
</evidence>
<dbReference type="Pfam" id="PF08238">
    <property type="entry name" value="Sel1"/>
    <property type="match status" value="5"/>
</dbReference>
<reference evidence="8 9" key="1">
    <citation type="submission" date="2025-04" db="UniProtKB">
        <authorList>
            <consortium name="RefSeq"/>
        </authorList>
    </citation>
    <scope>IDENTIFICATION</scope>
    <source>
        <tissue evidence="8 9">Blood</tissue>
    </source>
</reference>
<name>A0AA97JZ96_EUBMA</name>
<evidence type="ECO:0000313" key="9">
    <source>
        <dbReference type="RefSeq" id="XP_054845771.1"/>
    </source>
</evidence>
<dbReference type="InterPro" id="IPR052323">
    <property type="entry name" value="LRP2-binding"/>
</dbReference>
<evidence type="ECO:0000313" key="7">
    <source>
        <dbReference type="Proteomes" id="UP001190640"/>
    </source>
</evidence>
<dbReference type="GO" id="GO:0005737">
    <property type="term" value="C:cytoplasm"/>
    <property type="evidence" value="ECO:0007669"/>
    <property type="project" value="UniProtKB-SubCell"/>
</dbReference>
<dbReference type="PANTHER" id="PTHR44554">
    <property type="entry name" value="LRP2-BINDING PROTEIN"/>
    <property type="match status" value="1"/>
</dbReference>
<dbReference type="RefSeq" id="XP_054845770.1">
    <property type="nucleotide sequence ID" value="XM_054989795.1"/>
</dbReference>
<dbReference type="SMART" id="SM00671">
    <property type="entry name" value="SEL1"/>
    <property type="match status" value="5"/>
</dbReference>
<dbReference type="InterPro" id="IPR011990">
    <property type="entry name" value="TPR-like_helical_dom_sf"/>
</dbReference>
<keyword evidence="4" id="KW-0802">TPR repeat</keyword>
<evidence type="ECO:0000256" key="1">
    <source>
        <dbReference type="ARBA" id="ARBA00004496"/>
    </source>
</evidence>
<gene>
    <name evidence="8 9" type="primary">LRP2BP</name>
</gene>
<dbReference type="InterPro" id="IPR006597">
    <property type="entry name" value="Sel1-like"/>
</dbReference>
<evidence type="ECO:0000256" key="4">
    <source>
        <dbReference type="ARBA" id="ARBA00022803"/>
    </source>
</evidence>
<dbReference type="Proteomes" id="UP001190640">
    <property type="component" value="Chromosome 10"/>
</dbReference>
<evidence type="ECO:0000256" key="5">
    <source>
        <dbReference type="ARBA" id="ARBA00037614"/>
    </source>
</evidence>
<dbReference type="CTD" id="55805"/>
<keyword evidence="3" id="KW-0677">Repeat</keyword>
<dbReference type="GeneID" id="129336599"/>
<dbReference type="AlphaFoldDB" id="A0AA97JZ96"/>
<dbReference type="Gene3D" id="1.25.40.10">
    <property type="entry name" value="Tetratricopeptide repeat domain"/>
    <property type="match status" value="1"/>
</dbReference>
<proteinExistence type="predicted"/>
<comment type="function">
    <text evidence="5">May act as an adapter that regulates LRP2 function.</text>
</comment>
<dbReference type="KEGG" id="emc:129336599"/>
<keyword evidence="2" id="KW-0963">Cytoplasm</keyword>
<dbReference type="SUPFAM" id="SSF81901">
    <property type="entry name" value="HCP-like"/>
    <property type="match status" value="1"/>
</dbReference>
<comment type="subcellular location">
    <subcellularLocation>
        <location evidence="1">Cytoplasm</location>
    </subcellularLocation>
</comment>
<accession>A0AA97JZ96</accession>
<evidence type="ECO:0000313" key="8">
    <source>
        <dbReference type="RefSeq" id="XP_054845770.1"/>
    </source>
</evidence>